<proteinExistence type="predicted"/>
<dbReference type="EMBL" id="DS231738">
    <property type="protein sequence ID" value="KNB19997.1"/>
    <property type="molecule type" value="Genomic_DNA"/>
</dbReference>
<evidence type="ECO:0000313" key="1">
    <source>
        <dbReference type="EMBL" id="KNB19997.1"/>
    </source>
</evidence>
<dbReference type="RefSeq" id="XP_018258042.1">
    <property type="nucleotide sequence ID" value="XM_018403121.1"/>
</dbReference>
<gene>
    <name evidence="1" type="ORF">FOXG_22710</name>
</gene>
<reference evidence="1" key="2">
    <citation type="journal article" date="2010" name="Nature">
        <title>Comparative genomics reveals mobile pathogenicity chromosomes in Fusarium.</title>
        <authorList>
            <person name="Ma L.J."/>
            <person name="van der Does H.C."/>
            <person name="Borkovich K.A."/>
            <person name="Coleman J.J."/>
            <person name="Daboussi M.J."/>
            <person name="Di Pietro A."/>
            <person name="Dufresne M."/>
            <person name="Freitag M."/>
            <person name="Grabherr M."/>
            <person name="Henrissat B."/>
            <person name="Houterman P.M."/>
            <person name="Kang S."/>
            <person name="Shim W.B."/>
            <person name="Woloshuk C."/>
            <person name="Xie X."/>
            <person name="Xu J.R."/>
            <person name="Antoniw J."/>
            <person name="Baker S.E."/>
            <person name="Bluhm B.H."/>
            <person name="Breakspear A."/>
            <person name="Brown D.W."/>
            <person name="Butchko R.A."/>
            <person name="Chapman S."/>
            <person name="Coulson R."/>
            <person name="Coutinho P.M."/>
            <person name="Danchin E.G."/>
            <person name="Diener A."/>
            <person name="Gale L.R."/>
            <person name="Gardiner D.M."/>
            <person name="Goff S."/>
            <person name="Hammond-Kosack K.E."/>
            <person name="Hilburn K."/>
            <person name="Hua-Van A."/>
            <person name="Jonkers W."/>
            <person name="Kazan K."/>
            <person name="Kodira C.D."/>
            <person name="Koehrsen M."/>
            <person name="Kumar L."/>
            <person name="Lee Y.H."/>
            <person name="Li L."/>
            <person name="Manners J.M."/>
            <person name="Miranda-Saavedra D."/>
            <person name="Mukherjee M."/>
            <person name="Park G."/>
            <person name="Park J."/>
            <person name="Park S.Y."/>
            <person name="Proctor R.H."/>
            <person name="Regev A."/>
            <person name="Ruiz-Roldan M.C."/>
            <person name="Sain D."/>
            <person name="Sakthikumar S."/>
            <person name="Sykes S."/>
            <person name="Schwartz D.C."/>
            <person name="Turgeon B.G."/>
            <person name="Wapinski I."/>
            <person name="Yoder O."/>
            <person name="Young S."/>
            <person name="Zeng Q."/>
            <person name="Zhou S."/>
            <person name="Galagan J."/>
            <person name="Cuomo C.A."/>
            <person name="Kistler H.C."/>
            <person name="Rep M."/>
        </authorList>
    </citation>
    <scope>NUCLEOTIDE SEQUENCE [LARGE SCALE GENOMIC DNA]</scope>
    <source>
        <strain evidence="1">4287</strain>
    </source>
</reference>
<accession>A0A0J9WVR6</accession>
<name>A0A0J9WVR6_FUSO4</name>
<evidence type="ECO:0000313" key="2">
    <source>
        <dbReference type="Proteomes" id="UP000009097"/>
    </source>
</evidence>
<dbReference type="GeneID" id="28963416"/>
<dbReference type="VEuPathDB" id="FungiDB:FOXG_22710"/>
<organism evidence="1 2">
    <name type="scientific">Fusarium oxysporum f. sp. lycopersici (strain 4287 / CBS 123668 / FGSC 9935 / NRRL 34936)</name>
    <name type="common">Fusarium vascular wilt of tomato</name>
    <dbReference type="NCBI Taxonomy" id="426428"/>
    <lineage>
        <taxon>Eukaryota</taxon>
        <taxon>Fungi</taxon>
        <taxon>Dikarya</taxon>
        <taxon>Ascomycota</taxon>
        <taxon>Pezizomycotina</taxon>
        <taxon>Sordariomycetes</taxon>
        <taxon>Hypocreomycetidae</taxon>
        <taxon>Hypocreales</taxon>
        <taxon>Nectriaceae</taxon>
        <taxon>Fusarium</taxon>
        <taxon>Fusarium oxysporum species complex</taxon>
    </lineage>
</organism>
<dbReference type="Proteomes" id="UP000009097">
    <property type="component" value="Unassembled WGS sequence"/>
</dbReference>
<reference evidence="1" key="1">
    <citation type="submission" date="2007-04" db="EMBL/GenBank/DDBJ databases">
        <authorList>
            <consortium name="The Broad Institute Genome Sequencing Platform"/>
            <person name="Birren B."/>
            <person name="Lander E."/>
            <person name="Galagan J."/>
            <person name="Nusbaum C."/>
            <person name="Devon K."/>
            <person name="Ma L.-J."/>
            <person name="Jaffe D."/>
            <person name="Butler J."/>
            <person name="Alvarez P."/>
            <person name="Gnerre S."/>
            <person name="Grabherr M."/>
            <person name="Kleber M."/>
            <person name="Mauceli E."/>
            <person name="Brockman W."/>
            <person name="MacCallum I.A."/>
            <person name="Young S."/>
            <person name="LaButti K."/>
            <person name="DeCaprio D."/>
            <person name="Crawford M."/>
            <person name="Koehrsen M."/>
            <person name="Engels R."/>
            <person name="Montgomery P."/>
            <person name="Pearson M."/>
            <person name="Howarth C."/>
            <person name="Larson L."/>
            <person name="White J."/>
            <person name="O'Leary S."/>
            <person name="Kodira C."/>
            <person name="Zeng Q."/>
            <person name="Yandava C."/>
            <person name="Alvarado L."/>
            <person name="Kistler C."/>
            <person name="Shim W.-B."/>
            <person name="Kang S."/>
            <person name="Woloshuk C."/>
        </authorList>
    </citation>
    <scope>NUCLEOTIDE SEQUENCE</scope>
    <source>
        <strain evidence="1">4287</strain>
    </source>
</reference>
<dbReference type="KEGG" id="fox:FOXG_22710"/>
<sequence length="73" mass="7779">MEGQVDGTTGTIVGAVIATKTTSDQPVRTDTALLEASPTPVLSRKRRASPGETLDRVVCKDVVNLRRRNEVSG</sequence>
<dbReference type="AlphaFoldDB" id="A0A0J9WVR6"/>
<protein>
    <submittedName>
        <fullName evidence="1">Uncharacterized protein</fullName>
    </submittedName>
</protein>